<evidence type="ECO:0000256" key="1">
    <source>
        <dbReference type="ARBA" id="ARBA00008348"/>
    </source>
</evidence>
<proteinExistence type="inferred from homology"/>
<dbReference type="InterPro" id="IPR036986">
    <property type="entry name" value="S4_RNA-bd_sf"/>
</dbReference>
<dbReference type="SUPFAM" id="SSF55120">
    <property type="entry name" value="Pseudouridine synthase"/>
    <property type="match status" value="1"/>
</dbReference>
<dbReference type="SMART" id="SM00363">
    <property type="entry name" value="S4"/>
    <property type="match status" value="1"/>
</dbReference>
<dbReference type="Pfam" id="PF01479">
    <property type="entry name" value="S4"/>
    <property type="match status" value="1"/>
</dbReference>
<dbReference type="PANTHER" id="PTHR47683:SF2">
    <property type="entry name" value="RNA-BINDING S4 DOMAIN-CONTAINING PROTEIN"/>
    <property type="match status" value="1"/>
</dbReference>
<evidence type="ECO:0000313" key="4">
    <source>
        <dbReference type="EMBL" id="MPM18022.1"/>
    </source>
</evidence>
<dbReference type="Gene3D" id="3.30.70.1560">
    <property type="entry name" value="Alpha-L RNA-binding motif"/>
    <property type="match status" value="1"/>
</dbReference>
<dbReference type="InterPro" id="IPR050343">
    <property type="entry name" value="RsuA_PseudoU_synthase"/>
</dbReference>
<dbReference type="InterPro" id="IPR018496">
    <property type="entry name" value="PsdUridine_synth_RsuA/RluB_CS"/>
</dbReference>
<feature type="domain" description="RNA-binding S4" evidence="3">
    <location>
        <begin position="18"/>
        <end position="79"/>
    </location>
</feature>
<dbReference type="InterPro" id="IPR002942">
    <property type="entry name" value="S4_RNA-bd"/>
</dbReference>
<reference evidence="4" key="1">
    <citation type="submission" date="2019-08" db="EMBL/GenBank/DDBJ databases">
        <authorList>
            <person name="Kucharzyk K."/>
            <person name="Murdoch R.W."/>
            <person name="Higgins S."/>
            <person name="Loffler F."/>
        </authorList>
    </citation>
    <scope>NUCLEOTIDE SEQUENCE</scope>
</reference>
<dbReference type="GO" id="GO:0001522">
    <property type="term" value="P:pseudouridine synthesis"/>
    <property type="evidence" value="ECO:0007669"/>
    <property type="project" value="InterPro"/>
</dbReference>
<protein>
    <submittedName>
        <fullName evidence="4">Ribosomal large subunit pseudouridine synthase B</fullName>
        <ecNumber evidence="4">5.4.99.22</ecNumber>
    </submittedName>
</protein>
<dbReference type="GO" id="GO:0006364">
    <property type="term" value="P:rRNA processing"/>
    <property type="evidence" value="ECO:0007669"/>
    <property type="project" value="UniProtKB-ARBA"/>
</dbReference>
<dbReference type="SUPFAM" id="SSF55174">
    <property type="entry name" value="Alpha-L RNA-binding motif"/>
    <property type="match status" value="1"/>
</dbReference>
<dbReference type="Gene3D" id="3.30.70.580">
    <property type="entry name" value="Pseudouridine synthase I, catalytic domain, N-terminal subdomain"/>
    <property type="match status" value="1"/>
</dbReference>
<dbReference type="InterPro" id="IPR020094">
    <property type="entry name" value="TruA/RsuA/RluB/E/F_N"/>
</dbReference>
<evidence type="ECO:0000259" key="3">
    <source>
        <dbReference type="SMART" id="SM00363"/>
    </source>
</evidence>
<dbReference type="CDD" id="cd02870">
    <property type="entry name" value="PseudoU_synth_RsuA_like"/>
    <property type="match status" value="1"/>
</dbReference>
<dbReference type="InterPro" id="IPR020103">
    <property type="entry name" value="PsdUridine_synth_cat_dom_sf"/>
</dbReference>
<dbReference type="CDD" id="cd00165">
    <property type="entry name" value="S4"/>
    <property type="match status" value="1"/>
</dbReference>
<gene>
    <name evidence="4" type="primary">rluB_15</name>
    <name evidence="4" type="ORF">SDC9_64423</name>
</gene>
<dbReference type="AlphaFoldDB" id="A0A644XP91"/>
<dbReference type="EMBL" id="VSSQ01002906">
    <property type="protein sequence ID" value="MPM18022.1"/>
    <property type="molecule type" value="Genomic_DNA"/>
</dbReference>
<dbReference type="InterPro" id="IPR000748">
    <property type="entry name" value="PsdUridine_synth_RsuA/RluB/E/F"/>
</dbReference>
<organism evidence="4">
    <name type="scientific">bioreactor metagenome</name>
    <dbReference type="NCBI Taxonomy" id="1076179"/>
    <lineage>
        <taxon>unclassified sequences</taxon>
        <taxon>metagenomes</taxon>
        <taxon>ecological metagenomes</taxon>
    </lineage>
</organism>
<dbReference type="EC" id="5.4.99.22" evidence="4"/>
<dbReference type="Pfam" id="PF00849">
    <property type="entry name" value="PseudoU_synth_2"/>
    <property type="match status" value="1"/>
</dbReference>
<name>A0A644XP91_9ZZZZ</name>
<keyword evidence="2 4" id="KW-0413">Isomerase</keyword>
<dbReference type="InterPro" id="IPR042092">
    <property type="entry name" value="PsdUridine_s_RsuA/RluB/E/F_cat"/>
</dbReference>
<dbReference type="GO" id="GO:0003723">
    <property type="term" value="F:RNA binding"/>
    <property type="evidence" value="ECO:0007669"/>
    <property type="project" value="InterPro"/>
</dbReference>
<sequence length="252" mass="28613">MRSKRSKNQTPESNDGTVRLNKFISNSGICSRREADEYIAAGLVTVNGEIITQLGVKVTYSDDIRFNGERLKGEEKVYILMNKPKDYVTTMSDPNAEKTVMELIDGKCSQRVYPVGRLDKMTTGVLLLTNDGEMAEKLTHPSNNQKKIYHVFLDKNLSGSDFEEILKGITLDDGLVHADALSYVDGEKDQVGLEIHSGRNRVVRRIFEHLGYKVKKLDRVFFAGLTKKNLRRGQWRFLTDQEVAMLRMGAYE</sequence>
<dbReference type="InterPro" id="IPR006145">
    <property type="entry name" value="PsdUridine_synth_RsuA/RluA"/>
</dbReference>
<dbReference type="GO" id="GO:0160139">
    <property type="term" value="F:23S rRNA pseudouridine(2605) synthase activity"/>
    <property type="evidence" value="ECO:0007669"/>
    <property type="project" value="UniProtKB-EC"/>
</dbReference>
<evidence type="ECO:0000256" key="2">
    <source>
        <dbReference type="ARBA" id="ARBA00023235"/>
    </source>
</evidence>
<dbReference type="PROSITE" id="PS01149">
    <property type="entry name" value="PSI_RSU"/>
    <property type="match status" value="1"/>
</dbReference>
<dbReference type="NCBIfam" id="TIGR00093">
    <property type="entry name" value="pseudouridine synthase"/>
    <property type="match status" value="1"/>
</dbReference>
<dbReference type="PROSITE" id="PS50889">
    <property type="entry name" value="S4"/>
    <property type="match status" value="1"/>
</dbReference>
<accession>A0A644XP91</accession>
<dbReference type="FunFam" id="3.10.290.10:FF:000003">
    <property type="entry name" value="Pseudouridine synthase"/>
    <property type="match status" value="1"/>
</dbReference>
<comment type="similarity">
    <text evidence="1">Belongs to the pseudouridine synthase RsuA family.</text>
</comment>
<dbReference type="Gene3D" id="3.10.290.10">
    <property type="entry name" value="RNA-binding S4 domain"/>
    <property type="match status" value="1"/>
</dbReference>
<comment type="caution">
    <text evidence="4">The sequence shown here is derived from an EMBL/GenBank/DDBJ whole genome shotgun (WGS) entry which is preliminary data.</text>
</comment>
<dbReference type="PANTHER" id="PTHR47683">
    <property type="entry name" value="PSEUDOURIDINE SYNTHASE FAMILY PROTEIN-RELATED"/>
    <property type="match status" value="1"/>
</dbReference>